<evidence type="ECO:0000256" key="9">
    <source>
        <dbReference type="SAM" id="Coils"/>
    </source>
</evidence>
<dbReference type="Proteomes" id="UP000198838">
    <property type="component" value="Unassembled WGS sequence"/>
</dbReference>
<keyword evidence="9" id="KW-0175">Coiled coil</keyword>
<dbReference type="InterPro" id="IPR013223">
    <property type="entry name" value="RNase_B_OB_dom"/>
</dbReference>
<dbReference type="STRING" id="1120918.SAMN05216249_10127"/>
<comment type="function">
    <text evidence="8">3'-5' exoribonuclease that releases 5'-nucleoside monophosphates and is involved in maturation of structured RNAs.</text>
</comment>
<keyword evidence="7 8" id="KW-0694">RNA-binding</keyword>
<protein>
    <recommendedName>
        <fullName evidence="8">Ribonuclease R</fullName>
        <shortName evidence="8">RNase R</shortName>
        <ecNumber evidence="8">3.1.13.1</ecNumber>
    </recommendedName>
</protein>
<dbReference type="PANTHER" id="PTHR23355">
    <property type="entry name" value="RIBONUCLEASE"/>
    <property type="match status" value="1"/>
</dbReference>
<reference evidence="11 12" key="1">
    <citation type="submission" date="2016-10" db="EMBL/GenBank/DDBJ databases">
        <authorList>
            <person name="de Groot N.N."/>
        </authorList>
    </citation>
    <scope>NUCLEOTIDE SEQUENCE [LARGE SCALE GENOMIC DNA]</scope>
    <source>
        <strain evidence="11 12">DSM 5522</strain>
    </source>
</reference>
<organism evidence="11 12">
    <name type="scientific">Acetitomaculum ruminis DSM 5522</name>
    <dbReference type="NCBI Taxonomy" id="1120918"/>
    <lineage>
        <taxon>Bacteria</taxon>
        <taxon>Bacillati</taxon>
        <taxon>Bacillota</taxon>
        <taxon>Clostridia</taxon>
        <taxon>Lachnospirales</taxon>
        <taxon>Lachnospiraceae</taxon>
        <taxon>Acetitomaculum</taxon>
    </lineage>
</organism>
<keyword evidence="12" id="KW-1185">Reference proteome</keyword>
<dbReference type="HAMAP" id="MF_01895">
    <property type="entry name" value="RNase_R"/>
    <property type="match status" value="1"/>
</dbReference>
<dbReference type="InterPro" id="IPR040476">
    <property type="entry name" value="CSD2"/>
</dbReference>
<evidence type="ECO:0000313" key="12">
    <source>
        <dbReference type="Proteomes" id="UP000198838"/>
    </source>
</evidence>
<keyword evidence="5 8" id="KW-0378">Hydrolase</keyword>
<dbReference type="OrthoDB" id="9764149at2"/>
<dbReference type="RefSeq" id="WP_092869755.1">
    <property type="nucleotide sequence ID" value="NZ_FOJY01000001.1"/>
</dbReference>
<sequence>MDKKEYSRRKKIIYSFICDKLYTPMKLKELCIFFGINKDGRDSFKEMLDELCLDGKIELTKRGKYVKAKEKEIIGTYIQNPRGFGFVEFEESEEDIFIPPDEINGAFNKDKVVVKILSSPEGKRVEGSIVRIVERAIIKVVGVFQKSKNFGFVIADNKAFLEDIFIPKEKCNDAKNGDKVLVKLTSYGGNNKKPEGAIIEILGKAGDKGVDVLSILKDYDVPVEFPEKVLNQAGRVSKGLLEEDMYERRDLRDIMMVTIDDITAKDLDDAVSLSFDGKYYELGVHIADVTNYVQENSALDKEALKRGTSIYPVDRVVPMLPPVLSNGICSLNEGEDRLALSCLMKIDTNGSILDSEIVESVINVDRRMTYVSVSQILEGDENEALKYRGFVEMFKQMSELSDILRRKRHDRGAIDFDFAEAKIILDENGKAKDVITYERTKASMIIEDFMLAANETVAETFYWQELPFVYRNHDKPDNEKLNFLASFIGNFGFSMHIGEEVHPKEIQKLMDKIEGCEEEALIKRLTLRSMKQAKYTTSNSNHFGLAAKYYCHFTSPIRRYPDLQIHRIIKECLRGKLNDARKLHYENILDEVAAKSSKAERQAEEIEREAVKMKKAEYMKKHIGEEYEGVISGMNRVGIYVGLENTIEGMIHVNDMIDDYYEFYEDRYEMVGTGGGRCYKLGQKVKIIVSSADTHLRTINFVFAG</sequence>
<dbReference type="Pfam" id="PF08206">
    <property type="entry name" value="OB_RNB"/>
    <property type="match status" value="1"/>
</dbReference>
<dbReference type="GO" id="GO:0008859">
    <property type="term" value="F:exoribonuclease II activity"/>
    <property type="evidence" value="ECO:0007669"/>
    <property type="project" value="UniProtKB-UniRule"/>
</dbReference>
<evidence type="ECO:0000256" key="2">
    <source>
        <dbReference type="ARBA" id="ARBA00004496"/>
    </source>
</evidence>
<keyword evidence="6 8" id="KW-0269">Exonuclease</keyword>
<dbReference type="InterPro" id="IPR004476">
    <property type="entry name" value="RNase_II/RNase_R"/>
</dbReference>
<dbReference type="PROSITE" id="PS50126">
    <property type="entry name" value="S1"/>
    <property type="match status" value="1"/>
</dbReference>
<dbReference type="PANTHER" id="PTHR23355:SF9">
    <property type="entry name" value="DIS3-LIKE EXONUCLEASE 2"/>
    <property type="match status" value="1"/>
</dbReference>
<feature type="coiled-coil region" evidence="9">
    <location>
        <begin position="589"/>
        <end position="616"/>
    </location>
</feature>
<evidence type="ECO:0000256" key="3">
    <source>
        <dbReference type="ARBA" id="ARBA00022490"/>
    </source>
</evidence>
<accession>A0A1I0UXP3</accession>
<proteinExistence type="inferred from homology"/>
<keyword evidence="4 8" id="KW-0540">Nuclease</keyword>
<dbReference type="GO" id="GO:0005829">
    <property type="term" value="C:cytosol"/>
    <property type="evidence" value="ECO:0007669"/>
    <property type="project" value="TreeGrafter"/>
</dbReference>
<dbReference type="CDD" id="cd04471">
    <property type="entry name" value="S1_RNase_R"/>
    <property type="match status" value="1"/>
</dbReference>
<dbReference type="Pfam" id="PF00773">
    <property type="entry name" value="RNB"/>
    <property type="match status" value="1"/>
</dbReference>
<dbReference type="InterPro" id="IPR003029">
    <property type="entry name" value="S1_domain"/>
</dbReference>
<dbReference type="EC" id="3.1.13.1" evidence="8"/>
<dbReference type="InterPro" id="IPR011129">
    <property type="entry name" value="CSD"/>
</dbReference>
<dbReference type="InterPro" id="IPR012340">
    <property type="entry name" value="NA-bd_OB-fold"/>
</dbReference>
<dbReference type="SUPFAM" id="SSF50249">
    <property type="entry name" value="Nucleic acid-binding proteins"/>
    <property type="match status" value="4"/>
</dbReference>
<dbReference type="InterPro" id="IPR050180">
    <property type="entry name" value="RNR_Ribonuclease"/>
</dbReference>
<dbReference type="SMART" id="SM00955">
    <property type="entry name" value="RNB"/>
    <property type="match status" value="1"/>
</dbReference>
<evidence type="ECO:0000256" key="7">
    <source>
        <dbReference type="ARBA" id="ARBA00022884"/>
    </source>
</evidence>
<evidence type="ECO:0000256" key="1">
    <source>
        <dbReference type="ARBA" id="ARBA00001849"/>
    </source>
</evidence>
<dbReference type="AlphaFoldDB" id="A0A1I0UXP3"/>
<comment type="subcellular location">
    <subcellularLocation>
        <location evidence="2 8">Cytoplasm</location>
    </subcellularLocation>
</comment>
<evidence type="ECO:0000259" key="10">
    <source>
        <dbReference type="PROSITE" id="PS50126"/>
    </source>
</evidence>
<gene>
    <name evidence="8" type="primary">rnr</name>
    <name evidence="11" type="ORF">SAMN05216249_10127</name>
</gene>
<dbReference type="GO" id="GO:0003723">
    <property type="term" value="F:RNA binding"/>
    <property type="evidence" value="ECO:0007669"/>
    <property type="project" value="UniProtKB-UniRule"/>
</dbReference>
<dbReference type="Pfam" id="PF00575">
    <property type="entry name" value="S1"/>
    <property type="match status" value="1"/>
</dbReference>
<evidence type="ECO:0000256" key="4">
    <source>
        <dbReference type="ARBA" id="ARBA00022722"/>
    </source>
</evidence>
<evidence type="ECO:0000256" key="5">
    <source>
        <dbReference type="ARBA" id="ARBA00022801"/>
    </source>
</evidence>
<keyword evidence="3 8" id="KW-0963">Cytoplasm</keyword>
<comment type="catalytic activity">
    <reaction evidence="1 8">
        <text>Exonucleolytic cleavage in the 3'- to 5'-direction to yield nucleoside 5'-phosphates.</text>
        <dbReference type="EC" id="3.1.13.1"/>
    </reaction>
</comment>
<dbReference type="GO" id="GO:0006402">
    <property type="term" value="P:mRNA catabolic process"/>
    <property type="evidence" value="ECO:0007669"/>
    <property type="project" value="TreeGrafter"/>
</dbReference>
<dbReference type="SMART" id="SM00357">
    <property type="entry name" value="CSP"/>
    <property type="match status" value="2"/>
</dbReference>
<dbReference type="EMBL" id="FOJY01000001">
    <property type="protein sequence ID" value="SFA68818.1"/>
    <property type="molecule type" value="Genomic_DNA"/>
</dbReference>
<name>A0A1I0UXP3_9FIRM</name>
<dbReference type="Pfam" id="PF17876">
    <property type="entry name" value="CSD2"/>
    <property type="match status" value="1"/>
</dbReference>
<evidence type="ECO:0000256" key="8">
    <source>
        <dbReference type="HAMAP-Rule" id="MF_01895"/>
    </source>
</evidence>
<dbReference type="InterPro" id="IPR001900">
    <property type="entry name" value="RNase_II/R"/>
</dbReference>
<comment type="similarity">
    <text evidence="8">Belongs to the RNR ribonuclease family. RNase R subfamily.</text>
</comment>
<dbReference type="NCBIfam" id="TIGR02063">
    <property type="entry name" value="RNase_R"/>
    <property type="match status" value="1"/>
</dbReference>
<dbReference type="Gene3D" id="2.40.50.140">
    <property type="entry name" value="Nucleic acid-binding proteins"/>
    <property type="match status" value="3"/>
</dbReference>
<feature type="domain" description="S1 motif" evidence="10">
    <location>
        <begin position="624"/>
        <end position="704"/>
    </location>
</feature>
<dbReference type="NCBIfam" id="TIGR00358">
    <property type="entry name" value="3_prime_RNase"/>
    <property type="match status" value="1"/>
</dbReference>
<dbReference type="InterPro" id="IPR011805">
    <property type="entry name" value="RNase_R"/>
</dbReference>
<evidence type="ECO:0000256" key="6">
    <source>
        <dbReference type="ARBA" id="ARBA00022839"/>
    </source>
</evidence>
<evidence type="ECO:0000313" key="11">
    <source>
        <dbReference type="EMBL" id="SFA68818.1"/>
    </source>
</evidence>
<dbReference type="SMART" id="SM00316">
    <property type="entry name" value="S1"/>
    <property type="match status" value="2"/>
</dbReference>